<name>A0ABX0BAF3_9MICO</name>
<accession>A0ABX0BAF3</accession>
<comment type="caution">
    <text evidence="2">The sequence shown here is derived from an EMBL/GenBank/DDBJ whole genome shotgun (WGS) entry which is preliminary data.</text>
</comment>
<dbReference type="EMBL" id="JAAFAN010000012">
    <property type="protein sequence ID" value="NDO88937.1"/>
    <property type="molecule type" value="Genomic_DNA"/>
</dbReference>
<evidence type="ECO:0000313" key="2">
    <source>
        <dbReference type="EMBL" id="NDO88937.1"/>
    </source>
</evidence>
<organism evidence="2 3">
    <name type="scientific">Cellulosimicrobium composti</name>
    <dbReference type="NCBI Taxonomy" id="2672572"/>
    <lineage>
        <taxon>Bacteria</taxon>
        <taxon>Bacillati</taxon>
        <taxon>Actinomycetota</taxon>
        <taxon>Actinomycetes</taxon>
        <taxon>Micrococcales</taxon>
        <taxon>Promicromonosporaceae</taxon>
        <taxon>Cellulosimicrobium</taxon>
    </lineage>
</organism>
<reference evidence="2 3" key="1">
    <citation type="journal article" date="2021" name="Arch. Microbiol.">
        <title>Cellulosimicrobium fucosivorans sp. nov., isolated from San Elijo Lagoon, contains a fucose metabolic pathway linked to carotenoid production.</title>
        <authorList>
            <person name="Aviles F.A."/>
            <person name="Kyndt J.A."/>
        </authorList>
    </citation>
    <scope>NUCLEOTIDE SEQUENCE [LARGE SCALE GENOMIC DNA]</scope>
    <source>
        <strain evidence="2 3">SE3</strain>
    </source>
</reference>
<proteinExistence type="predicted"/>
<dbReference type="SUPFAM" id="SSF52540">
    <property type="entry name" value="P-loop containing nucleoside triphosphate hydrolases"/>
    <property type="match status" value="1"/>
</dbReference>
<protein>
    <submittedName>
        <fullName evidence="2">ATP/GTP-binding protein</fullName>
    </submittedName>
</protein>
<keyword evidence="3" id="KW-1185">Reference proteome</keyword>
<gene>
    <name evidence="2" type="ORF">GYH36_05615</name>
</gene>
<dbReference type="GeneID" id="32510378"/>
<dbReference type="Proteomes" id="UP000471672">
    <property type="component" value="Unassembled WGS sequence"/>
</dbReference>
<evidence type="ECO:0000259" key="1">
    <source>
        <dbReference type="Pfam" id="PF19993"/>
    </source>
</evidence>
<dbReference type="Pfam" id="PF19993">
    <property type="entry name" value="DO-GTPase2"/>
    <property type="match status" value="1"/>
</dbReference>
<dbReference type="InterPro" id="IPR045528">
    <property type="entry name" value="DO-GTPase2"/>
</dbReference>
<sequence length="389" mass="43632">MAATRRVREQNIAVFGGSGSGKTVLLSSFYGATQEQSFQAKSLYHLTADDTSQGARLHQNYLGMKKSARVPAHNRFTAWSYSFTMKLREQRDAGASRSRPFDALRLVWHDYPGEWFEQEPDTDEVLARRVDTFRTLLRSDVALILVDGQQLLDHVGEEDKYLKSLFWSLRDGLLRLKDDLLDDGERLVEFPRIWMLALSKSDLHPDLDVHGFRDLVVEKAGGDIASLHDVLSDFVKIPEVLSVGEDFLLLSSAKFEPGAIEVLDRVGVDLILPIASVLPLERFVQWATRLDIPRKFLDQIVDNADVIGEVLLGASTFRRLLRTIPKIGLFLDNVVLPTVVRAIQLGGPTIRERNAKARATGDHLTATMTQFNLDLARGIDEGILLTSLK</sequence>
<evidence type="ECO:0000313" key="3">
    <source>
        <dbReference type="Proteomes" id="UP000471672"/>
    </source>
</evidence>
<feature type="domain" description="Double-GTPase 2" evidence="1">
    <location>
        <begin position="12"/>
        <end position="174"/>
    </location>
</feature>
<dbReference type="RefSeq" id="WP_024841439.1">
    <property type="nucleotide sequence ID" value="NZ_JAAFAN010000012.1"/>
</dbReference>
<dbReference type="InterPro" id="IPR027417">
    <property type="entry name" value="P-loop_NTPase"/>
</dbReference>